<accession>A0A4C1XAT2</accession>
<evidence type="ECO:0000256" key="1">
    <source>
        <dbReference type="SAM" id="MobiDB-lite"/>
    </source>
</evidence>
<organism evidence="2 3">
    <name type="scientific">Eumeta variegata</name>
    <name type="common">Bagworm moth</name>
    <name type="synonym">Eumeta japonica</name>
    <dbReference type="NCBI Taxonomy" id="151549"/>
    <lineage>
        <taxon>Eukaryota</taxon>
        <taxon>Metazoa</taxon>
        <taxon>Ecdysozoa</taxon>
        <taxon>Arthropoda</taxon>
        <taxon>Hexapoda</taxon>
        <taxon>Insecta</taxon>
        <taxon>Pterygota</taxon>
        <taxon>Neoptera</taxon>
        <taxon>Endopterygota</taxon>
        <taxon>Lepidoptera</taxon>
        <taxon>Glossata</taxon>
        <taxon>Ditrysia</taxon>
        <taxon>Tineoidea</taxon>
        <taxon>Psychidae</taxon>
        <taxon>Oiketicinae</taxon>
        <taxon>Eumeta</taxon>
    </lineage>
</organism>
<dbReference type="Proteomes" id="UP000299102">
    <property type="component" value="Unassembled WGS sequence"/>
</dbReference>
<evidence type="ECO:0000313" key="2">
    <source>
        <dbReference type="EMBL" id="GBP59449.1"/>
    </source>
</evidence>
<dbReference type="OrthoDB" id="29523at2759"/>
<dbReference type="AlphaFoldDB" id="A0A4C1XAT2"/>
<feature type="region of interest" description="Disordered" evidence="1">
    <location>
        <begin position="43"/>
        <end position="62"/>
    </location>
</feature>
<name>A0A4C1XAT2_EUMVA</name>
<feature type="region of interest" description="Disordered" evidence="1">
    <location>
        <begin position="119"/>
        <end position="142"/>
    </location>
</feature>
<gene>
    <name evidence="2" type="ORF">EVAR_80776_1</name>
</gene>
<keyword evidence="3" id="KW-1185">Reference proteome</keyword>
<evidence type="ECO:0000313" key="3">
    <source>
        <dbReference type="Proteomes" id="UP000299102"/>
    </source>
</evidence>
<protein>
    <submittedName>
        <fullName evidence="2">Uncharacterized protein</fullName>
    </submittedName>
</protein>
<comment type="caution">
    <text evidence="2">The sequence shown here is derived from an EMBL/GenBank/DDBJ whole genome shotgun (WGS) entry which is preliminary data.</text>
</comment>
<proteinExistence type="predicted"/>
<dbReference type="EMBL" id="BGZK01000761">
    <property type="protein sequence ID" value="GBP59449.1"/>
    <property type="molecule type" value="Genomic_DNA"/>
</dbReference>
<reference evidence="2 3" key="1">
    <citation type="journal article" date="2019" name="Commun. Biol.">
        <title>The bagworm genome reveals a unique fibroin gene that provides high tensile strength.</title>
        <authorList>
            <person name="Kono N."/>
            <person name="Nakamura H."/>
            <person name="Ohtoshi R."/>
            <person name="Tomita M."/>
            <person name="Numata K."/>
            <person name="Arakawa K."/>
        </authorList>
    </citation>
    <scope>NUCLEOTIDE SEQUENCE [LARGE SCALE GENOMIC DNA]</scope>
</reference>
<sequence length="299" mass="34567">MVIHEDFEAPIEVPVIKKPALLIPNKYVMMKNHIREVAASDESEKHVSEISNHTEHSVEKKRNKELCESQMSSQESVLCFNEESSSEITKSDLEELATVYRKCKRILKKIESKYGHLLNLDDGETSHTSAGNESDTEKRKRKLKINQCNDNTEIETPCTCHMKKKIVFDDYGEQVQLSPRKANHICLKKLKNYRENYIKIGGKCEKMKDHSTEDLKIEQEESDSLPDDIVSLSKLLQNDDMGISYRKKIIDKMKMLTKEHNFELQLSKQTLIRQLKECPEDVIEFKGSNLFSLPGYLDS</sequence>